<accession>A0ABS2JGQ9</accession>
<dbReference type="PANTHER" id="PTHR42912:SF93">
    <property type="entry name" value="N6-ADENOSINE-METHYLTRANSFERASE TMT1A"/>
    <property type="match status" value="1"/>
</dbReference>
<dbReference type="Pfam" id="PF13649">
    <property type="entry name" value="Methyltransf_25"/>
    <property type="match status" value="1"/>
</dbReference>
<dbReference type="InterPro" id="IPR050508">
    <property type="entry name" value="Methyltransf_Superfamily"/>
</dbReference>
<dbReference type="SUPFAM" id="SSF53335">
    <property type="entry name" value="S-adenosyl-L-methionine-dependent methyltransferases"/>
    <property type="match status" value="1"/>
</dbReference>
<dbReference type="CDD" id="cd02440">
    <property type="entry name" value="AdoMet_MTases"/>
    <property type="match status" value="1"/>
</dbReference>
<gene>
    <name evidence="2" type="ORF">JQN84_19900</name>
</gene>
<comment type="caution">
    <text evidence="2">The sequence shown here is derived from an EMBL/GenBank/DDBJ whole genome shotgun (WGS) entry which is preliminary data.</text>
</comment>
<dbReference type="Proteomes" id="UP000809587">
    <property type="component" value="Unassembled WGS sequence"/>
</dbReference>
<name>A0ABS2JGQ9_9ACTN</name>
<proteinExistence type="predicted"/>
<keyword evidence="2" id="KW-0808">Transferase</keyword>
<dbReference type="RefSeq" id="WP_204959892.1">
    <property type="nucleotide sequence ID" value="NZ_JAFEUO010000005.1"/>
</dbReference>
<keyword evidence="2" id="KW-0489">Methyltransferase</keyword>
<evidence type="ECO:0000313" key="3">
    <source>
        <dbReference type="Proteomes" id="UP000809587"/>
    </source>
</evidence>
<organism evidence="2 3">
    <name type="scientific">Micromonospora humidisoli</name>
    <dbReference type="NCBI Taxonomy" id="2807622"/>
    <lineage>
        <taxon>Bacteria</taxon>
        <taxon>Bacillati</taxon>
        <taxon>Actinomycetota</taxon>
        <taxon>Actinomycetes</taxon>
        <taxon>Micromonosporales</taxon>
        <taxon>Micromonosporaceae</taxon>
        <taxon>Micromonospora</taxon>
    </lineage>
</organism>
<dbReference type="InterPro" id="IPR029063">
    <property type="entry name" value="SAM-dependent_MTases_sf"/>
</dbReference>
<protein>
    <submittedName>
        <fullName evidence="2">Class I SAM-dependent methyltransferase</fullName>
    </submittedName>
</protein>
<dbReference type="InterPro" id="IPR041698">
    <property type="entry name" value="Methyltransf_25"/>
</dbReference>
<reference evidence="2 3" key="1">
    <citation type="submission" date="2021-02" db="EMBL/GenBank/DDBJ databases">
        <authorList>
            <person name="Lee D.-H."/>
        </authorList>
    </citation>
    <scope>NUCLEOTIDE SEQUENCE [LARGE SCALE GENOMIC DNA]</scope>
    <source>
        <strain evidence="2 3">MMS20-R2-29</strain>
    </source>
</reference>
<evidence type="ECO:0000259" key="1">
    <source>
        <dbReference type="Pfam" id="PF13649"/>
    </source>
</evidence>
<dbReference type="GO" id="GO:0032259">
    <property type="term" value="P:methylation"/>
    <property type="evidence" value="ECO:0007669"/>
    <property type="project" value="UniProtKB-KW"/>
</dbReference>
<sequence length="244" mass="27059">MTTALWSEDDSASFIRFAEHFVPDRAEQMAVISAMVGPLGDGVALDLCSGPGALSRRLLVDHPACRVVGLDASDAMLSEASRELAGFGDRFGVERFELGAPDWRRRDVAPAAVVSSLAVHHLTGKEKQQLYRDVYDMLAPGGSLVIADLVEPVGPRSRELARRMWDEWVRDNADRTGLGDEPYRAFHALEWSCFEYPDELDKPSPLPDHLRWLDDVGFTDVDVYWMKAGHAIYGGTKQRSGRDG</sequence>
<dbReference type="Gene3D" id="3.40.50.150">
    <property type="entry name" value="Vaccinia Virus protein VP39"/>
    <property type="match status" value="1"/>
</dbReference>
<keyword evidence="3" id="KW-1185">Reference proteome</keyword>
<feature type="domain" description="Methyltransferase" evidence="1">
    <location>
        <begin position="45"/>
        <end position="142"/>
    </location>
</feature>
<evidence type="ECO:0000313" key="2">
    <source>
        <dbReference type="EMBL" id="MBM7084781.1"/>
    </source>
</evidence>
<dbReference type="PANTHER" id="PTHR42912">
    <property type="entry name" value="METHYLTRANSFERASE"/>
    <property type="match status" value="1"/>
</dbReference>
<dbReference type="GO" id="GO:0008168">
    <property type="term" value="F:methyltransferase activity"/>
    <property type="evidence" value="ECO:0007669"/>
    <property type="project" value="UniProtKB-KW"/>
</dbReference>
<dbReference type="EMBL" id="JAFEUO010000005">
    <property type="protein sequence ID" value="MBM7084781.1"/>
    <property type="molecule type" value="Genomic_DNA"/>
</dbReference>